<accession>A0A250DQA2</accession>
<feature type="transmembrane region" description="Helical" evidence="1">
    <location>
        <begin position="46"/>
        <end position="65"/>
    </location>
</feature>
<protein>
    <recommendedName>
        <fullName evidence="5">Phage coat protein</fullName>
    </recommendedName>
</protein>
<evidence type="ECO:0000256" key="1">
    <source>
        <dbReference type="SAM" id="Phobius"/>
    </source>
</evidence>
<gene>
    <name evidence="3" type="ORF">CKY39_27300</name>
</gene>
<keyword evidence="2" id="KW-0732">Signal</keyword>
<evidence type="ECO:0000256" key="2">
    <source>
        <dbReference type="SAM" id="SignalP"/>
    </source>
</evidence>
<dbReference type="AlphaFoldDB" id="A0A250DQA2"/>
<dbReference type="EMBL" id="CP023284">
    <property type="protein sequence ID" value="ATA56528.1"/>
    <property type="molecule type" value="Genomic_DNA"/>
</dbReference>
<reference evidence="3 4" key="1">
    <citation type="submission" date="2017-09" db="EMBL/GenBank/DDBJ databases">
        <title>The diverse metabolic capabilities of V. boronicumulans make it an excellent choice for continued studies on novel biodegradation.</title>
        <authorList>
            <person name="Sun S."/>
        </authorList>
    </citation>
    <scope>NUCLEOTIDE SEQUENCE [LARGE SCALE GENOMIC DNA]</scope>
    <source>
        <strain evidence="3 4">J1</strain>
    </source>
</reference>
<evidence type="ECO:0008006" key="5">
    <source>
        <dbReference type="Google" id="ProtNLM"/>
    </source>
</evidence>
<keyword evidence="1" id="KW-0472">Membrane</keyword>
<keyword evidence="1" id="KW-1133">Transmembrane helix</keyword>
<dbReference type="KEGG" id="vbo:CKY39_27300"/>
<evidence type="ECO:0000313" key="3">
    <source>
        <dbReference type="EMBL" id="ATA56528.1"/>
    </source>
</evidence>
<name>A0A250DQA2_9BURK</name>
<keyword evidence="1" id="KW-0812">Transmembrane</keyword>
<dbReference type="Proteomes" id="UP000217154">
    <property type="component" value="Chromosome"/>
</dbReference>
<feature type="chain" id="PRO_5012558084" description="Phage coat protein" evidence="2">
    <location>
        <begin position="31"/>
        <end position="78"/>
    </location>
</feature>
<dbReference type="RefSeq" id="WP_095746660.1">
    <property type="nucleotide sequence ID" value="NZ_CP023284.1"/>
</dbReference>
<proteinExistence type="predicted"/>
<feature type="signal peptide" evidence="2">
    <location>
        <begin position="1"/>
        <end position="30"/>
    </location>
</feature>
<evidence type="ECO:0000313" key="4">
    <source>
        <dbReference type="Proteomes" id="UP000217154"/>
    </source>
</evidence>
<organism evidence="3 4">
    <name type="scientific">Variovorax boronicumulans</name>
    <dbReference type="NCBI Taxonomy" id="436515"/>
    <lineage>
        <taxon>Bacteria</taxon>
        <taxon>Pseudomonadati</taxon>
        <taxon>Pseudomonadota</taxon>
        <taxon>Betaproteobacteria</taxon>
        <taxon>Burkholderiales</taxon>
        <taxon>Comamonadaceae</taxon>
        <taxon>Variovorax</taxon>
    </lineage>
</organism>
<sequence>MNKIKTVLSNGYARAGAIVGGALLASPAFAQTSPWDAFFDAVDFSGVSAKVIAGGLLIVGIAVAYKGPDLAKRLVRKA</sequence>